<sequence>MNTTVILGTGIIGVSTAYYLSQAQPPSSIHLVEPSPVLFASASGFAAGFLAKDWFSPSVAAVGALSFEEHSRLAEEFDGREKWGYMKSSGVSYTAGRRDGETKARGDDWLRGGGSRADGLEVSNVSSEGYVPRWLRRSEGDVVESISEEGSTAQINPLRLCQFLSKTCVDRGVQLHHPAKAISVHSDNRNELSSIRILNTDTQTETDVPCTKILIAAGAWSSRVFETLFPNSDMKLPISSLAGHSLVVRSPRWSKEHEGKGCHAVFTAGEDGYSPEIFSRIGGEIYVAGLNDASLALPSLPTESKIEEKSIKILKETAKQLLGEKEDLDDLEVLKTGLCFRPVTHKGTPILVKLPEKSLGSIETRGGDEGGVWLAAGHGPWGISLSLGSGKVMAEMIQGRPPSVNVTELGL</sequence>
<organism evidence="2 3">
    <name type="scientific">Hyphodiscus hymeniophilus</name>
    <dbReference type="NCBI Taxonomy" id="353542"/>
    <lineage>
        <taxon>Eukaryota</taxon>
        <taxon>Fungi</taxon>
        <taxon>Dikarya</taxon>
        <taxon>Ascomycota</taxon>
        <taxon>Pezizomycotina</taxon>
        <taxon>Leotiomycetes</taxon>
        <taxon>Helotiales</taxon>
        <taxon>Hyphodiscaceae</taxon>
        <taxon>Hyphodiscus</taxon>
    </lineage>
</organism>
<comment type="caution">
    <text evidence="2">The sequence shown here is derived from an EMBL/GenBank/DDBJ whole genome shotgun (WGS) entry which is preliminary data.</text>
</comment>
<dbReference type="Gene3D" id="3.30.9.10">
    <property type="entry name" value="D-Amino Acid Oxidase, subunit A, domain 2"/>
    <property type="match status" value="1"/>
</dbReference>
<evidence type="ECO:0000313" key="2">
    <source>
        <dbReference type="EMBL" id="KAG0645083.1"/>
    </source>
</evidence>
<keyword evidence="3" id="KW-1185">Reference proteome</keyword>
<dbReference type="PANTHER" id="PTHR13847">
    <property type="entry name" value="SARCOSINE DEHYDROGENASE-RELATED"/>
    <property type="match status" value="1"/>
</dbReference>
<dbReference type="SUPFAM" id="SSF51905">
    <property type="entry name" value="FAD/NAD(P)-binding domain"/>
    <property type="match status" value="1"/>
</dbReference>
<dbReference type="PANTHER" id="PTHR13847:SF185">
    <property type="entry name" value="FAD DEPENDENT OXIDOREDUCTASE SUPERFAMILY (AFU_ORTHOLOGUE AFUA_3G02360)"/>
    <property type="match status" value="1"/>
</dbReference>
<accession>A0A9P6SKF5</accession>
<name>A0A9P6SKF5_9HELO</name>
<dbReference type="GO" id="GO:0005770">
    <property type="term" value="C:late endosome"/>
    <property type="evidence" value="ECO:0007669"/>
    <property type="project" value="TreeGrafter"/>
</dbReference>
<evidence type="ECO:0000313" key="3">
    <source>
        <dbReference type="Proteomes" id="UP000785200"/>
    </source>
</evidence>
<dbReference type="GO" id="GO:0042147">
    <property type="term" value="P:retrograde transport, endosome to Golgi"/>
    <property type="evidence" value="ECO:0007669"/>
    <property type="project" value="TreeGrafter"/>
</dbReference>
<evidence type="ECO:0000259" key="1">
    <source>
        <dbReference type="Pfam" id="PF01266"/>
    </source>
</evidence>
<dbReference type="GO" id="GO:0005829">
    <property type="term" value="C:cytosol"/>
    <property type="evidence" value="ECO:0007669"/>
    <property type="project" value="GOC"/>
</dbReference>
<reference evidence="2" key="1">
    <citation type="submission" date="2019-07" db="EMBL/GenBank/DDBJ databases">
        <title>Hyphodiscus hymeniophilus genome sequencing and assembly.</title>
        <authorList>
            <person name="Kramer G."/>
            <person name="Nodwell J."/>
        </authorList>
    </citation>
    <scope>NUCLEOTIDE SEQUENCE</scope>
    <source>
        <strain evidence="2">ATCC 34498</strain>
    </source>
</reference>
<dbReference type="Pfam" id="PF01266">
    <property type="entry name" value="DAO"/>
    <property type="match status" value="1"/>
</dbReference>
<dbReference type="OrthoDB" id="498204at2759"/>
<dbReference type="AlphaFoldDB" id="A0A9P6SKF5"/>
<protein>
    <submittedName>
        <fullName evidence="2">Oxidoreductase</fullName>
    </submittedName>
</protein>
<dbReference type="Proteomes" id="UP000785200">
    <property type="component" value="Unassembled WGS sequence"/>
</dbReference>
<dbReference type="EMBL" id="VNKQ01000020">
    <property type="protein sequence ID" value="KAG0645083.1"/>
    <property type="molecule type" value="Genomic_DNA"/>
</dbReference>
<dbReference type="InterPro" id="IPR036188">
    <property type="entry name" value="FAD/NAD-bd_sf"/>
</dbReference>
<dbReference type="InterPro" id="IPR006076">
    <property type="entry name" value="FAD-dep_OxRdtase"/>
</dbReference>
<proteinExistence type="predicted"/>
<dbReference type="Gene3D" id="3.50.50.60">
    <property type="entry name" value="FAD/NAD(P)-binding domain"/>
    <property type="match status" value="1"/>
</dbReference>
<gene>
    <name evidence="2" type="ORF">D0Z07_9263</name>
</gene>
<feature type="domain" description="FAD dependent oxidoreductase" evidence="1">
    <location>
        <begin position="5"/>
        <end position="396"/>
    </location>
</feature>